<evidence type="ECO:0000256" key="5">
    <source>
        <dbReference type="ARBA" id="ARBA00023004"/>
    </source>
</evidence>
<dbReference type="InterPro" id="IPR036396">
    <property type="entry name" value="Cyt_P450_sf"/>
</dbReference>
<dbReference type="Proteomes" id="UP000559027">
    <property type="component" value="Unassembled WGS sequence"/>
</dbReference>
<evidence type="ECO:0000256" key="7">
    <source>
        <dbReference type="RuleBase" id="RU000461"/>
    </source>
</evidence>
<evidence type="ECO:0000256" key="2">
    <source>
        <dbReference type="ARBA" id="ARBA00010617"/>
    </source>
</evidence>
<comment type="similarity">
    <text evidence="2 7">Belongs to the cytochrome P450 family.</text>
</comment>
<keyword evidence="4 7" id="KW-0560">Oxidoreductase</keyword>
<keyword evidence="6 7" id="KW-0349">Heme</keyword>
<dbReference type="OrthoDB" id="1844152at2759"/>
<dbReference type="GO" id="GO:0016705">
    <property type="term" value="F:oxidoreductase activity, acting on paired donors, with incorporation or reduction of molecular oxygen"/>
    <property type="evidence" value="ECO:0007669"/>
    <property type="project" value="InterPro"/>
</dbReference>
<accession>A0A8H5GFJ2</accession>
<dbReference type="GO" id="GO:0005506">
    <property type="term" value="F:iron ion binding"/>
    <property type="evidence" value="ECO:0007669"/>
    <property type="project" value="InterPro"/>
</dbReference>
<feature type="transmembrane region" description="Helical" evidence="8">
    <location>
        <begin position="6"/>
        <end position="28"/>
    </location>
</feature>
<dbReference type="Gene3D" id="1.10.630.10">
    <property type="entry name" value="Cytochrome P450"/>
    <property type="match status" value="1"/>
</dbReference>
<name>A0A8H5GFJ2_9AGAR</name>
<proteinExistence type="inferred from homology"/>
<dbReference type="PRINTS" id="PR00465">
    <property type="entry name" value="EP450IV"/>
</dbReference>
<evidence type="ECO:0000313" key="9">
    <source>
        <dbReference type="EMBL" id="KAF5363880.1"/>
    </source>
</evidence>
<comment type="caution">
    <text evidence="9">The sequence shown here is derived from an EMBL/GenBank/DDBJ whole genome shotgun (WGS) entry which is preliminary data.</text>
</comment>
<evidence type="ECO:0000256" key="3">
    <source>
        <dbReference type="ARBA" id="ARBA00022723"/>
    </source>
</evidence>
<keyword evidence="10" id="KW-1185">Reference proteome</keyword>
<dbReference type="InterPro" id="IPR002403">
    <property type="entry name" value="Cyt_P450_E_grp-IV"/>
</dbReference>
<evidence type="ECO:0000313" key="10">
    <source>
        <dbReference type="Proteomes" id="UP000559027"/>
    </source>
</evidence>
<comment type="cofactor">
    <cofactor evidence="1 6">
        <name>heme</name>
        <dbReference type="ChEBI" id="CHEBI:30413"/>
    </cofactor>
</comment>
<evidence type="ECO:0008006" key="11">
    <source>
        <dbReference type="Google" id="ProtNLM"/>
    </source>
</evidence>
<evidence type="ECO:0000256" key="6">
    <source>
        <dbReference type="PIRSR" id="PIRSR602403-1"/>
    </source>
</evidence>
<gene>
    <name evidence="9" type="ORF">D9756_000065</name>
</gene>
<feature type="transmembrane region" description="Helical" evidence="8">
    <location>
        <begin position="291"/>
        <end position="310"/>
    </location>
</feature>
<dbReference type="GO" id="GO:0004497">
    <property type="term" value="F:monooxygenase activity"/>
    <property type="evidence" value="ECO:0007669"/>
    <property type="project" value="UniProtKB-KW"/>
</dbReference>
<dbReference type="EMBL" id="JAACJO010000001">
    <property type="protein sequence ID" value="KAF5363880.1"/>
    <property type="molecule type" value="Genomic_DNA"/>
</dbReference>
<keyword evidence="8" id="KW-1133">Transmembrane helix</keyword>
<dbReference type="PROSITE" id="PS00086">
    <property type="entry name" value="CYTOCHROME_P450"/>
    <property type="match status" value="1"/>
</dbReference>
<dbReference type="Pfam" id="PF00067">
    <property type="entry name" value="p450"/>
    <property type="match status" value="1"/>
</dbReference>
<keyword evidence="8" id="KW-0472">Membrane</keyword>
<dbReference type="AlphaFoldDB" id="A0A8H5GFJ2"/>
<evidence type="ECO:0000256" key="8">
    <source>
        <dbReference type="SAM" id="Phobius"/>
    </source>
</evidence>
<evidence type="ECO:0000256" key="4">
    <source>
        <dbReference type="ARBA" id="ARBA00023002"/>
    </source>
</evidence>
<organism evidence="9 10">
    <name type="scientific">Leucocoprinus leucothites</name>
    <dbReference type="NCBI Taxonomy" id="201217"/>
    <lineage>
        <taxon>Eukaryota</taxon>
        <taxon>Fungi</taxon>
        <taxon>Dikarya</taxon>
        <taxon>Basidiomycota</taxon>
        <taxon>Agaricomycotina</taxon>
        <taxon>Agaricomycetes</taxon>
        <taxon>Agaricomycetidae</taxon>
        <taxon>Agaricales</taxon>
        <taxon>Agaricineae</taxon>
        <taxon>Agaricaceae</taxon>
        <taxon>Leucocoprinus</taxon>
    </lineage>
</organism>
<feature type="binding site" description="axial binding residue" evidence="6">
    <location>
        <position position="438"/>
    </location>
    <ligand>
        <name>heme</name>
        <dbReference type="ChEBI" id="CHEBI:30413"/>
    </ligand>
    <ligandPart>
        <name>Fe</name>
        <dbReference type="ChEBI" id="CHEBI:18248"/>
    </ligandPart>
</feature>
<dbReference type="CDD" id="cd11041">
    <property type="entry name" value="CYP503A1-like"/>
    <property type="match status" value="1"/>
</dbReference>
<dbReference type="GO" id="GO:0020037">
    <property type="term" value="F:heme binding"/>
    <property type="evidence" value="ECO:0007669"/>
    <property type="project" value="InterPro"/>
</dbReference>
<dbReference type="InterPro" id="IPR001128">
    <property type="entry name" value="Cyt_P450"/>
</dbReference>
<dbReference type="SUPFAM" id="SSF48264">
    <property type="entry name" value="Cytochrome P450"/>
    <property type="match status" value="1"/>
</dbReference>
<dbReference type="PRINTS" id="PR00385">
    <property type="entry name" value="P450"/>
</dbReference>
<keyword evidence="5 6" id="KW-0408">Iron</keyword>
<dbReference type="PANTHER" id="PTHR46206">
    <property type="entry name" value="CYTOCHROME P450"/>
    <property type="match status" value="1"/>
</dbReference>
<keyword evidence="3 6" id="KW-0479">Metal-binding</keyword>
<evidence type="ECO:0000256" key="1">
    <source>
        <dbReference type="ARBA" id="ARBA00001971"/>
    </source>
</evidence>
<reference evidence="9 10" key="1">
    <citation type="journal article" date="2020" name="ISME J.">
        <title>Uncovering the hidden diversity of litter-decomposition mechanisms in mushroom-forming fungi.</title>
        <authorList>
            <person name="Floudas D."/>
            <person name="Bentzer J."/>
            <person name="Ahren D."/>
            <person name="Johansson T."/>
            <person name="Persson P."/>
            <person name="Tunlid A."/>
        </authorList>
    </citation>
    <scope>NUCLEOTIDE SEQUENCE [LARGE SCALE GENOMIC DNA]</scope>
    <source>
        <strain evidence="9 10">CBS 146.42</strain>
    </source>
</reference>
<protein>
    <recommendedName>
        <fullName evidence="11">Cytochrome P450</fullName>
    </recommendedName>
</protein>
<dbReference type="InterPro" id="IPR017972">
    <property type="entry name" value="Cyt_P450_CS"/>
</dbReference>
<keyword evidence="7" id="KW-0503">Monooxygenase</keyword>
<sequence length="495" mass="56460">MTFSTLSSNMIYPSAIGLAVACYIIAFLRNRKSPLNKIPTVGPSGLITARLGAIRTFYQGHKMIQEGYENFPVFKIPRYFSWLVIITGREHLEDIRKATDDSLSFLDAIEQAGQFDYTISPKLKADYFHINVVRGPMTRNIGTRFPDFLDEINKTFEDLLGGADQDWVSIPCYSSVVHIVSRLSARFFVGPELSSNPKYTKIMQDYAFHVFEDGVLLRLLPDWLKPFAHHAIFNSKARLQEVEDYLRPILTKRLEASAEKIADDSNDMITWLWNAAPEDHRTLHDIAIRMIFLNIAAIHTTASLLTHVLFNLATYSSYIEPLREEISKIIELEGWNKISIEKMRKLDSFVKESQRLHGSESASVGRLAMSDFTFSDGTVIPKGTHVAIAGRSINHDERYYQNPQEFQGFRFADKDPLKWQMSALNPEFMTFGVGRHACPGRFFAVAEVKAIVARMLLEYDIKLTDEKGGRPKDLWFTGIFVAPNRKAEVSLKRRD</sequence>
<keyword evidence="8" id="KW-0812">Transmembrane</keyword>